<dbReference type="RefSeq" id="WP_380188250.1">
    <property type="nucleotide sequence ID" value="NZ_JBHTBQ010000023.1"/>
</dbReference>
<gene>
    <name evidence="14" type="ORF">ACFQNF_12320</name>
</gene>
<evidence type="ECO:0000256" key="6">
    <source>
        <dbReference type="ARBA" id="ARBA00022679"/>
    </source>
</evidence>
<dbReference type="GO" id="GO:0016740">
    <property type="term" value="F:transferase activity"/>
    <property type="evidence" value="ECO:0007669"/>
    <property type="project" value="UniProtKB-KW"/>
</dbReference>
<evidence type="ECO:0000256" key="10">
    <source>
        <dbReference type="ARBA" id="ARBA00049176"/>
    </source>
</evidence>
<evidence type="ECO:0000256" key="11">
    <source>
        <dbReference type="ARBA" id="ARBA00049191"/>
    </source>
</evidence>
<name>A0ABW2QYM9_9NEIS</name>
<dbReference type="InterPro" id="IPR008278">
    <property type="entry name" value="4-PPantetheinyl_Trfase_dom"/>
</dbReference>
<keyword evidence="6 14" id="KW-0808">Transferase</keyword>
<dbReference type="InterPro" id="IPR003542">
    <property type="entry name" value="Enbac_synth_compD-like"/>
</dbReference>
<evidence type="ECO:0000259" key="12">
    <source>
        <dbReference type="Pfam" id="PF01648"/>
    </source>
</evidence>
<evidence type="ECO:0000259" key="13">
    <source>
        <dbReference type="Pfam" id="PF17837"/>
    </source>
</evidence>
<dbReference type="Pfam" id="PF01648">
    <property type="entry name" value="ACPS"/>
    <property type="match status" value="1"/>
</dbReference>
<dbReference type="PRINTS" id="PR01399">
    <property type="entry name" value="ENTSNTHTASED"/>
</dbReference>
<evidence type="ECO:0000256" key="7">
    <source>
        <dbReference type="ARBA" id="ARBA00023191"/>
    </source>
</evidence>
<evidence type="ECO:0000256" key="5">
    <source>
        <dbReference type="ARBA" id="ARBA00019087"/>
    </source>
</evidence>
<evidence type="ECO:0000256" key="1">
    <source>
        <dbReference type="ARBA" id="ARBA00003937"/>
    </source>
</evidence>
<protein>
    <recommendedName>
        <fullName evidence="5">Enterobactin synthase component D</fullName>
    </recommendedName>
    <alternativeName>
        <fullName evidence="8">4'-phosphopantetheinyl transferase EntD</fullName>
    </alternativeName>
    <alternativeName>
        <fullName evidence="9">Enterochelin synthase D</fullName>
    </alternativeName>
</protein>
<accession>A0ABW2QYM9</accession>
<keyword evidence="7" id="KW-0259">Enterobactin biosynthesis</keyword>
<sequence length="252" mass="28265">MSISNVTDKAFCHGVINSFISNECCWLIENPEIVIFSCDFDKKHFLKELFKELSIYFPCELAQAVKKRQAEFLAGRYAAKQAMAQLKMPSHPLPIISIGKDRCPIWPNGLVGSITHNNTQALCALLVEPHSAGAFIGIDIESYISAEESIGFVELVHTEAELAIILAQGIPVHMATTLIFSAKESLFKALYPQVAKYFDFNCAVVTSCSLEHQQLTFALTKYFPDQNYIKKMFRCSFRLNPQSVVTLITGKW</sequence>
<dbReference type="EMBL" id="JBHTBQ010000023">
    <property type="protein sequence ID" value="MFC7420655.1"/>
    <property type="molecule type" value="Genomic_DNA"/>
</dbReference>
<comment type="function">
    <text evidence="1">Involved in the biosynthesis of the siderophore enterobactin (enterochelin), which is a macrocyclic trimeric lactone of N-(2,3-dihydroxybenzoyl)-serine. The serine trilactone serves as a scaffolding for the three catechol functionalities that provide hexadentate coordination for the tightly ligated iron(2+) atoms. Plays an essential role in the assembly of the enterobactin by catalyzing the transfer of the 4'-phosphopantetheine (Ppant) moiety from coenzyme A to the apo-domains of both EntB (ArCP domain) and EntF (PCP domain) to yield their holo-forms which make them competent for the activation of 2,3-dihydroxybenzoate (DHB) and L-serine, respectively.</text>
</comment>
<dbReference type="PANTHER" id="PTHR38096">
    <property type="entry name" value="ENTEROBACTIN SYNTHASE COMPONENT D"/>
    <property type="match status" value="1"/>
</dbReference>
<dbReference type="Proteomes" id="UP001596473">
    <property type="component" value="Unassembled WGS sequence"/>
</dbReference>
<evidence type="ECO:0000256" key="3">
    <source>
        <dbReference type="ARBA" id="ARBA00008342"/>
    </source>
</evidence>
<evidence type="ECO:0000256" key="4">
    <source>
        <dbReference type="ARBA" id="ARBA00011503"/>
    </source>
</evidence>
<evidence type="ECO:0000313" key="15">
    <source>
        <dbReference type="Proteomes" id="UP001596473"/>
    </source>
</evidence>
<dbReference type="InterPro" id="IPR037143">
    <property type="entry name" value="4-PPantetheinyl_Trfase_dom_sf"/>
</dbReference>
<dbReference type="PANTHER" id="PTHR38096:SF1">
    <property type="entry name" value="ENTEROBACTIN SYNTHASE COMPONENT D"/>
    <property type="match status" value="1"/>
</dbReference>
<organism evidence="14 15">
    <name type="scientific">Iodobacter arcticus</name>
    <dbReference type="NCBI Taxonomy" id="590593"/>
    <lineage>
        <taxon>Bacteria</taxon>
        <taxon>Pseudomonadati</taxon>
        <taxon>Pseudomonadota</taxon>
        <taxon>Betaproteobacteria</taxon>
        <taxon>Neisseriales</taxon>
        <taxon>Chitinibacteraceae</taxon>
        <taxon>Iodobacter</taxon>
    </lineage>
</organism>
<feature type="domain" description="4'-phosphopantetheinyl transferase" evidence="12">
    <location>
        <begin position="136"/>
        <end position="224"/>
    </location>
</feature>
<comment type="pathway">
    <text evidence="2">Siderophore biosynthesis; enterobactin biosynthesis.</text>
</comment>
<comment type="catalytic activity">
    <reaction evidence="11">
        <text>apo-[peptidyl-carrier protein] + CoA = holo-[peptidyl-carrier protein] + adenosine 3',5'-bisphosphate + H(+)</text>
        <dbReference type="Rhea" id="RHEA:46228"/>
        <dbReference type="Rhea" id="RHEA-COMP:11479"/>
        <dbReference type="Rhea" id="RHEA-COMP:11480"/>
        <dbReference type="ChEBI" id="CHEBI:15378"/>
        <dbReference type="ChEBI" id="CHEBI:29999"/>
        <dbReference type="ChEBI" id="CHEBI:57287"/>
        <dbReference type="ChEBI" id="CHEBI:58343"/>
        <dbReference type="ChEBI" id="CHEBI:64479"/>
    </reaction>
</comment>
<dbReference type="SUPFAM" id="SSF56214">
    <property type="entry name" value="4'-phosphopantetheinyl transferase"/>
    <property type="match status" value="1"/>
</dbReference>
<comment type="similarity">
    <text evidence="3">Belongs to the P-Pant transferase superfamily. EntD family.</text>
</comment>
<comment type="catalytic activity">
    <reaction evidence="10">
        <text>apo-[aryl-carrier protein] + CoA = holo-[aryl-carrier protein] + adenosine 3',5'-bisphosphate + H(+)</text>
        <dbReference type="Rhea" id="RHEA:48404"/>
        <dbReference type="Rhea" id="RHEA-COMP:15903"/>
        <dbReference type="Rhea" id="RHEA-COMP:17557"/>
        <dbReference type="ChEBI" id="CHEBI:15378"/>
        <dbReference type="ChEBI" id="CHEBI:29999"/>
        <dbReference type="ChEBI" id="CHEBI:57287"/>
        <dbReference type="ChEBI" id="CHEBI:58343"/>
        <dbReference type="ChEBI" id="CHEBI:64479"/>
    </reaction>
</comment>
<dbReference type="Pfam" id="PF17837">
    <property type="entry name" value="4PPT_N"/>
    <property type="match status" value="1"/>
</dbReference>
<feature type="domain" description="4'-phosphopantetheinyl transferase N-terminal" evidence="13">
    <location>
        <begin position="61"/>
        <end position="124"/>
    </location>
</feature>
<evidence type="ECO:0000256" key="8">
    <source>
        <dbReference type="ARBA" id="ARBA00029894"/>
    </source>
</evidence>
<dbReference type="InterPro" id="IPR041354">
    <property type="entry name" value="4PPT_N"/>
</dbReference>
<evidence type="ECO:0000256" key="2">
    <source>
        <dbReference type="ARBA" id="ARBA00004993"/>
    </source>
</evidence>
<reference evidence="15" key="1">
    <citation type="journal article" date="2019" name="Int. J. Syst. Evol. Microbiol.">
        <title>The Global Catalogue of Microorganisms (GCM) 10K type strain sequencing project: providing services to taxonomists for standard genome sequencing and annotation.</title>
        <authorList>
            <consortium name="The Broad Institute Genomics Platform"/>
            <consortium name="The Broad Institute Genome Sequencing Center for Infectious Disease"/>
            <person name="Wu L."/>
            <person name="Ma J."/>
        </authorList>
    </citation>
    <scope>NUCLEOTIDE SEQUENCE [LARGE SCALE GENOMIC DNA]</scope>
    <source>
        <strain evidence="15">CCUG 62945</strain>
    </source>
</reference>
<evidence type="ECO:0000256" key="9">
    <source>
        <dbReference type="ARBA" id="ARBA00031996"/>
    </source>
</evidence>
<comment type="subunit">
    <text evidence="4">EntB, EntD, EntE, and EntF form a multienzyme complex called enterobactin synthase.</text>
</comment>
<comment type="caution">
    <text evidence="14">The sequence shown here is derived from an EMBL/GenBank/DDBJ whole genome shotgun (WGS) entry which is preliminary data.</text>
</comment>
<evidence type="ECO:0000313" key="14">
    <source>
        <dbReference type="EMBL" id="MFC7420655.1"/>
    </source>
</evidence>
<proteinExistence type="inferred from homology"/>
<keyword evidence="15" id="KW-1185">Reference proteome</keyword>